<keyword evidence="6 9" id="KW-1133">Transmembrane helix</keyword>
<sequence length="213" mass="23134">MTGATVGGASVTRRAARVRQNSLRPLGTLNRVFRYLVGLGLLAAGAYFIIIQEQFRSLEAAVITALLKPFLGAGVFQFADQFVIKLDPLHYLGLQITVECTTLVLLTPMLLFSAAVLMFTRVTWPRWVLATVIGFAIVAVVNAIRIALIAFSTLWWDEAGYEWSHILIGTLVALLGLVGAALLMLRIMNGPRRRSPKAGKKKTSGPGAEQVSP</sequence>
<evidence type="ECO:0000256" key="9">
    <source>
        <dbReference type="SAM" id="Phobius"/>
    </source>
</evidence>
<keyword evidence="4 9" id="KW-0812">Transmembrane</keyword>
<accession>A0A852T297</accession>
<evidence type="ECO:0000256" key="3">
    <source>
        <dbReference type="ARBA" id="ARBA00022670"/>
    </source>
</evidence>
<dbReference type="GO" id="GO:0008233">
    <property type="term" value="F:peptidase activity"/>
    <property type="evidence" value="ECO:0007669"/>
    <property type="project" value="UniProtKB-KW"/>
</dbReference>
<keyword evidence="11" id="KW-1185">Reference proteome</keyword>
<evidence type="ECO:0000256" key="5">
    <source>
        <dbReference type="ARBA" id="ARBA00022801"/>
    </source>
</evidence>
<dbReference type="NCBIfam" id="TIGR04178">
    <property type="entry name" value="exo_archaeo"/>
    <property type="match status" value="1"/>
</dbReference>
<evidence type="ECO:0000256" key="4">
    <source>
        <dbReference type="ARBA" id="ARBA00022692"/>
    </source>
</evidence>
<feature type="transmembrane region" description="Helical" evidence="9">
    <location>
        <begin position="32"/>
        <end position="51"/>
    </location>
</feature>
<feature type="transmembrane region" description="Helical" evidence="9">
    <location>
        <begin position="127"/>
        <end position="151"/>
    </location>
</feature>
<feature type="transmembrane region" description="Helical" evidence="9">
    <location>
        <begin position="58"/>
        <end position="79"/>
    </location>
</feature>
<keyword evidence="5" id="KW-0378">Hydrolase</keyword>
<feature type="transmembrane region" description="Helical" evidence="9">
    <location>
        <begin position="91"/>
        <end position="120"/>
    </location>
</feature>
<dbReference type="InterPro" id="IPR026392">
    <property type="entry name" value="Exo/Archaeosortase_dom"/>
</dbReference>
<comment type="subcellular location">
    <subcellularLocation>
        <location evidence="1">Cell membrane</location>
        <topology evidence="1">Multi-pass membrane protein</topology>
    </subcellularLocation>
</comment>
<keyword evidence="2" id="KW-1003">Cell membrane</keyword>
<keyword evidence="7 9" id="KW-0472">Membrane</keyword>
<dbReference type="Proteomes" id="UP000589620">
    <property type="component" value="Unassembled WGS sequence"/>
</dbReference>
<evidence type="ECO:0000313" key="10">
    <source>
        <dbReference type="EMBL" id="NYD74814.1"/>
    </source>
</evidence>
<evidence type="ECO:0000256" key="8">
    <source>
        <dbReference type="SAM" id="MobiDB-lite"/>
    </source>
</evidence>
<feature type="region of interest" description="Disordered" evidence="8">
    <location>
        <begin position="192"/>
        <end position="213"/>
    </location>
</feature>
<dbReference type="InterPro" id="IPR019127">
    <property type="entry name" value="Exosortase"/>
</dbReference>
<organism evidence="10 11">
    <name type="scientific">Leifsonia soli</name>
    <dbReference type="NCBI Taxonomy" id="582665"/>
    <lineage>
        <taxon>Bacteria</taxon>
        <taxon>Bacillati</taxon>
        <taxon>Actinomycetota</taxon>
        <taxon>Actinomycetes</taxon>
        <taxon>Micrococcales</taxon>
        <taxon>Microbacteriaceae</taxon>
        <taxon>Leifsonia</taxon>
    </lineage>
</organism>
<dbReference type="EMBL" id="JACCBJ010000001">
    <property type="protein sequence ID" value="NYD74814.1"/>
    <property type="molecule type" value="Genomic_DNA"/>
</dbReference>
<name>A0A852T297_9MICO</name>
<gene>
    <name evidence="10" type="ORF">BJ963_002333</name>
</gene>
<evidence type="ECO:0000256" key="2">
    <source>
        <dbReference type="ARBA" id="ARBA00022475"/>
    </source>
</evidence>
<proteinExistence type="predicted"/>
<feature type="compositionally biased region" description="Basic residues" evidence="8">
    <location>
        <begin position="192"/>
        <end position="203"/>
    </location>
</feature>
<reference evidence="10 11" key="1">
    <citation type="submission" date="2020-07" db="EMBL/GenBank/DDBJ databases">
        <title>Sequencing the genomes of 1000 actinobacteria strains.</title>
        <authorList>
            <person name="Klenk H.-P."/>
        </authorList>
    </citation>
    <scope>NUCLEOTIDE SEQUENCE [LARGE SCALE GENOMIC DNA]</scope>
    <source>
        <strain evidence="10 11">DSM 23871</strain>
    </source>
</reference>
<dbReference type="GO" id="GO:0005886">
    <property type="term" value="C:plasma membrane"/>
    <property type="evidence" value="ECO:0007669"/>
    <property type="project" value="UniProtKB-SubCell"/>
</dbReference>
<evidence type="ECO:0000313" key="11">
    <source>
        <dbReference type="Proteomes" id="UP000589620"/>
    </source>
</evidence>
<dbReference type="RefSeq" id="WP_179456814.1">
    <property type="nucleotide sequence ID" value="NZ_BAAAPX010000001.1"/>
</dbReference>
<keyword evidence="3" id="KW-0645">Protease</keyword>
<feature type="transmembrane region" description="Helical" evidence="9">
    <location>
        <begin position="163"/>
        <end position="185"/>
    </location>
</feature>
<evidence type="ECO:0000256" key="1">
    <source>
        <dbReference type="ARBA" id="ARBA00004651"/>
    </source>
</evidence>
<evidence type="ECO:0000256" key="6">
    <source>
        <dbReference type="ARBA" id="ARBA00022989"/>
    </source>
</evidence>
<dbReference type="GO" id="GO:0006508">
    <property type="term" value="P:proteolysis"/>
    <property type="evidence" value="ECO:0007669"/>
    <property type="project" value="UniProtKB-KW"/>
</dbReference>
<comment type="caution">
    <text evidence="10">The sequence shown here is derived from an EMBL/GenBank/DDBJ whole genome shotgun (WGS) entry which is preliminary data.</text>
</comment>
<dbReference type="AlphaFoldDB" id="A0A852T297"/>
<dbReference type="Pfam" id="PF09721">
    <property type="entry name" value="Exosortase_EpsH"/>
    <property type="match status" value="1"/>
</dbReference>
<protein>
    <submittedName>
        <fullName evidence="10">Exosortase/archaeosortase family protein</fullName>
    </submittedName>
</protein>
<evidence type="ECO:0000256" key="7">
    <source>
        <dbReference type="ARBA" id="ARBA00023136"/>
    </source>
</evidence>